<dbReference type="OrthoDB" id="6484486at2759"/>
<dbReference type="EMBL" id="JABSTR010000001">
    <property type="protein sequence ID" value="KAH9360617.1"/>
    <property type="molecule type" value="Genomic_DNA"/>
</dbReference>
<feature type="domain" description="HTH CENPB-type" evidence="4">
    <location>
        <begin position="63"/>
        <end position="104"/>
    </location>
</feature>
<protein>
    <recommendedName>
        <fullName evidence="4">HTH CENPB-type domain-containing protein</fullName>
    </recommendedName>
</protein>
<evidence type="ECO:0000256" key="3">
    <source>
        <dbReference type="ARBA" id="ARBA00023242"/>
    </source>
</evidence>
<name>A0A9J6FE15_HAELO</name>
<dbReference type="GO" id="GO:0005634">
    <property type="term" value="C:nucleus"/>
    <property type="evidence" value="ECO:0007669"/>
    <property type="project" value="UniProtKB-SubCell"/>
</dbReference>
<dbReference type="OMA" id="WDENSQR"/>
<evidence type="ECO:0000313" key="5">
    <source>
        <dbReference type="EMBL" id="KAH9360617.1"/>
    </source>
</evidence>
<dbReference type="InterPro" id="IPR009057">
    <property type="entry name" value="Homeodomain-like_sf"/>
</dbReference>
<dbReference type="AlphaFoldDB" id="A0A9J6FE15"/>
<dbReference type="Pfam" id="PF03221">
    <property type="entry name" value="HTH_Tnp_Tc5"/>
    <property type="match status" value="1"/>
</dbReference>
<gene>
    <name evidence="5" type="ORF">HPB48_007562</name>
</gene>
<dbReference type="InterPro" id="IPR050863">
    <property type="entry name" value="CenT-Element_Derived"/>
</dbReference>
<proteinExistence type="predicted"/>
<dbReference type="Pfam" id="PF04218">
    <property type="entry name" value="CENP-B_N"/>
    <property type="match status" value="1"/>
</dbReference>
<dbReference type="InterPro" id="IPR007889">
    <property type="entry name" value="HTH_Psq"/>
</dbReference>
<evidence type="ECO:0000256" key="2">
    <source>
        <dbReference type="ARBA" id="ARBA00023125"/>
    </source>
</evidence>
<comment type="subcellular location">
    <subcellularLocation>
        <location evidence="1">Nucleus</location>
    </subcellularLocation>
</comment>
<dbReference type="PANTHER" id="PTHR19303:SF73">
    <property type="entry name" value="PROTEIN PDC2"/>
    <property type="match status" value="1"/>
</dbReference>
<organism evidence="5 6">
    <name type="scientific">Haemaphysalis longicornis</name>
    <name type="common">Bush tick</name>
    <dbReference type="NCBI Taxonomy" id="44386"/>
    <lineage>
        <taxon>Eukaryota</taxon>
        <taxon>Metazoa</taxon>
        <taxon>Ecdysozoa</taxon>
        <taxon>Arthropoda</taxon>
        <taxon>Chelicerata</taxon>
        <taxon>Arachnida</taxon>
        <taxon>Acari</taxon>
        <taxon>Parasitiformes</taxon>
        <taxon>Ixodida</taxon>
        <taxon>Ixodoidea</taxon>
        <taxon>Ixodidae</taxon>
        <taxon>Haemaphysalinae</taxon>
        <taxon>Haemaphysalis</taxon>
    </lineage>
</organism>
<dbReference type="InterPro" id="IPR006600">
    <property type="entry name" value="HTH_CenpB_DNA-bd_dom"/>
</dbReference>
<reference evidence="5 6" key="1">
    <citation type="journal article" date="2020" name="Cell">
        <title>Large-Scale Comparative Analyses of Tick Genomes Elucidate Their Genetic Diversity and Vector Capacities.</title>
        <authorList>
            <consortium name="Tick Genome and Microbiome Consortium (TIGMIC)"/>
            <person name="Jia N."/>
            <person name="Wang J."/>
            <person name="Shi W."/>
            <person name="Du L."/>
            <person name="Sun Y."/>
            <person name="Zhan W."/>
            <person name="Jiang J.F."/>
            <person name="Wang Q."/>
            <person name="Zhang B."/>
            <person name="Ji P."/>
            <person name="Bell-Sakyi L."/>
            <person name="Cui X.M."/>
            <person name="Yuan T.T."/>
            <person name="Jiang B.G."/>
            <person name="Yang W.F."/>
            <person name="Lam T.T."/>
            <person name="Chang Q.C."/>
            <person name="Ding S.J."/>
            <person name="Wang X.J."/>
            <person name="Zhu J.G."/>
            <person name="Ruan X.D."/>
            <person name="Zhao L."/>
            <person name="Wei J.T."/>
            <person name="Ye R.Z."/>
            <person name="Que T.C."/>
            <person name="Du C.H."/>
            <person name="Zhou Y.H."/>
            <person name="Cheng J.X."/>
            <person name="Dai P.F."/>
            <person name="Guo W.B."/>
            <person name="Han X.H."/>
            <person name="Huang E.J."/>
            <person name="Li L.F."/>
            <person name="Wei W."/>
            <person name="Gao Y.C."/>
            <person name="Liu J.Z."/>
            <person name="Shao H.Z."/>
            <person name="Wang X."/>
            <person name="Wang C.C."/>
            <person name="Yang T.C."/>
            <person name="Huo Q.B."/>
            <person name="Li W."/>
            <person name="Chen H.Y."/>
            <person name="Chen S.E."/>
            <person name="Zhou L.G."/>
            <person name="Ni X.B."/>
            <person name="Tian J.H."/>
            <person name="Sheng Y."/>
            <person name="Liu T."/>
            <person name="Pan Y.S."/>
            <person name="Xia L.Y."/>
            <person name="Li J."/>
            <person name="Zhao F."/>
            <person name="Cao W.C."/>
        </authorList>
    </citation>
    <scope>NUCLEOTIDE SEQUENCE [LARGE SCALE GENOMIC DNA]</scope>
    <source>
        <strain evidence="5">HaeL-2018</strain>
    </source>
</reference>
<dbReference type="SUPFAM" id="SSF46689">
    <property type="entry name" value="Homeodomain-like"/>
    <property type="match status" value="2"/>
</dbReference>
<dbReference type="VEuPathDB" id="VectorBase:HLOH_053195"/>
<keyword evidence="2" id="KW-0238">DNA-binding</keyword>
<evidence type="ECO:0000259" key="4">
    <source>
        <dbReference type="PROSITE" id="PS51253"/>
    </source>
</evidence>
<dbReference type="Proteomes" id="UP000821853">
    <property type="component" value="Chromosome 1"/>
</dbReference>
<comment type="caution">
    <text evidence="5">The sequence shown here is derived from an EMBL/GenBank/DDBJ whole genome shotgun (WGS) entry which is preliminary data.</text>
</comment>
<evidence type="ECO:0000313" key="6">
    <source>
        <dbReference type="Proteomes" id="UP000821853"/>
    </source>
</evidence>
<dbReference type="Gene3D" id="1.10.10.60">
    <property type="entry name" value="Homeodomain-like"/>
    <property type="match status" value="2"/>
</dbReference>
<accession>A0A9J6FE15</accession>
<dbReference type="PROSITE" id="PS51253">
    <property type="entry name" value="HTH_CENPB"/>
    <property type="match status" value="1"/>
</dbReference>
<sequence length="104" mass="11454">MTRKAKRKFLSLEEKARIISKASTSRKKGDIAAEFVISNSTLSTTLKSKDAISSALSSGTSTKRKKLMQGAHEDLEEALFKWSLDMHAKKMPISGSVLQQKALN</sequence>
<keyword evidence="3" id="KW-0539">Nucleus</keyword>
<keyword evidence="6" id="KW-1185">Reference proteome</keyword>
<dbReference type="PANTHER" id="PTHR19303">
    <property type="entry name" value="TRANSPOSON"/>
    <property type="match status" value="1"/>
</dbReference>
<evidence type="ECO:0000256" key="1">
    <source>
        <dbReference type="ARBA" id="ARBA00004123"/>
    </source>
</evidence>
<dbReference type="GO" id="GO:0003677">
    <property type="term" value="F:DNA binding"/>
    <property type="evidence" value="ECO:0007669"/>
    <property type="project" value="UniProtKB-KW"/>
</dbReference>